<dbReference type="InterPro" id="IPR015897">
    <property type="entry name" value="CHK_kinase-like"/>
</dbReference>
<comment type="caution">
    <text evidence="2">The sequence shown here is derived from an EMBL/GenBank/DDBJ whole genome shotgun (WGS) entry which is preliminary data.</text>
</comment>
<dbReference type="Gene3D" id="3.90.1200.10">
    <property type="match status" value="1"/>
</dbReference>
<dbReference type="PANTHER" id="PTHR11012">
    <property type="entry name" value="PROTEIN KINASE-LIKE DOMAIN-CONTAINING"/>
    <property type="match status" value="1"/>
</dbReference>
<reference evidence="2 3" key="1">
    <citation type="submission" date="2020-04" db="EMBL/GenBank/DDBJ databases">
        <title>Sphingobium sp. AR-3-1 isolated from Arctic soil.</title>
        <authorList>
            <person name="Dahal R.H."/>
            <person name="Chaudhary D.K."/>
        </authorList>
    </citation>
    <scope>NUCLEOTIDE SEQUENCE [LARGE SCALE GENOMIC DNA]</scope>
    <source>
        <strain evidence="2 3">AR-3-1</strain>
    </source>
</reference>
<accession>A0A7X9WTK0</accession>
<keyword evidence="2" id="KW-0808">Transferase</keyword>
<name>A0A7X9WTK0_9SPHN</name>
<dbReference type="SMART" id="SM00587">
    <property type="entry name" value="CHK"/>
    <property type="match status" value="1"/>
</dbReference>
<sequence length="368" mass="40722">MADPLAHPTSAADITPAYLTRLMAQAVPGVTVTHVDMVEAKTYGEQFVSTAGRVIVNVRYGPGSPADLPTRLVVKVARGVDKILAPFYENEVNFYNRVRPELDLETPRSFGAGFDAVSSDFAIVLEDLTLRGATFPSVLSPVTLDTVRSILSQQAKLHARFWESPRLRPGGDLAWAGSHVEGKVAELMMVGAEPLIQHEIDTVSFKREMVQRLRTTGPALRNGTLALHRHQQSLPQTLVEGDMHIGNSYILPDGSGGLLDWQLTCRGHHMHDVSYLVTTALSVEDRRAHEQDLVRFYLDRLAVEGVTDGPSFEDSFTEFGRCLMWAVYIGWLTTPVVNYGWEINVMNHFRLTTAFEDHDTAGLIGQIA</sequence>
<organism evidence="2 3">
    <name type="scientific">Sphingobium psychrophilum</name>
    <dbReference type="NCBI Taxonomy" id="2728834"/>
    <lineage>
        <taxon>Bacteria</taxon>
        <taxon>Pseudomonadati</taxon>
        <taxon>Pseudomonadota</taxon>
        <taxon>Alphaproteobacteria</taxon>
        <taxon>Sphingomonadales</taxon>
        <taxon>Sphingomonadaceae</taxon>
        <taxon>Sphingobium</taxon>
    </lineage>
</organism>
<evidence type="ECO:0000313" key="3">
    <source>
        <dbReference type="Proteomes" id="UP000519023"/>
    </source>
</evidence>
<dbReference type="GO" id="GO:0016740">
    <property type="term" value="F:transferase activity"/>
    <property type="evidence" value="ECO:0007669"/>
    <property type="project" value="UniProtKB-KW"/>
</dbReference>
<keyword evidence="3" id="KW-1185">Reference proteome</keyword>
<evidence type="ECO:0000259" key="1">
    <source>
        <dbReference type="SMART" id="SM00587"/>
    </source>
</evidence>
<dbReference type="Pfam" id="PF02958">
    <property type="entry name" value="EcKL"/>
    <property type="match status" value="1"/>
</dbReference>
<evidence type="ECO:0000313" key="2">
    <source>
        <dbReference type="EMBL" id="NML09283.1"/>
    </source>
</evidence>
<dbReference type="PANTHER" id="PTHR11012:SF30">
    <property type="entry name" value="PROTEIN KINASE-LIKE DOMAIN-CONTAINING"/>
    <property type="match status" value="1"/>
</dbReference>
<dbReference type="RefSeq" id="WP_169571164.1">
    <property type="nucleotide sequence ID" value="NZ_JABBFV010000002.1"/>
</dbReference>
<proteinExistence type="predicted"/>
<dbReference type="EMBL" id="JABBFV010000002">
    <property type="protein sequence ID" value="NML09283.1"/>
    <property type="molecule type" value="Genomic_DNA"/>
</dbReference>
<gene>
    <name evidence="2" type="ORF">HHL08_03870</name>
</gene>
<dbReference type="SUPFAM" id="SSF56112">
    <property type="entry name" value="Protein kinase-like (PK-like)"/>
    <property type="match status" value="1"/>
</dbReference>
<dbReference type="InterPro" id="IPR004119">
    <property type="entry name" value="EcKL"/>
</dbReference>
<dbReference type="InterPro" id="IPR011009">
    <property type="entry name" value="Kinase-like_dom_sf"/>
</dbReference>
<dbReference type="Proteomes" id="UP000519023">
    <property type="component" value="Unassembled WGS sequence"/>
</dbReference>
<dbReference type="AlphaFoldDB" id="A0A7X9WTK0"/>
<protein>
    <submittedName>
        <fullName evidence="2">Phosphotransferase</fullName>
    </submittedName>
</protein>
<feature type="domain" description="CHK kinase-like" evidence="1">
    <location>
        <begin position="123"/>
        <end position="307"/>
    </location>
</feature>